<organism evidence="3 4">
    <name type="scientific">Cystoisospora suis</name>
    <dbReference type="NCBI Taxonomy" id="483139"/>
    <lineage>
        <taxon>Eukaryota</taxon>
        <taxon>Sar</taxon>
        <taxon>Alveolata</taxon>
        <taxon>Apicomplexa</taxon>
        <taxon>Conoidasida</taxon>
        <taxon>Coccidia</taxon>
        <taxon>Eucoccidiorida</taxon>
        <taxon>Eimeriorina</taxon>
        <taxon>Sarcocystidae</taxon>
        <taxon>Cystoisospora</taxon>
    </lineage>
</organism>
<proteinExistence type="predicted"/>
<feature type="compositionally biased region" description="Low complexity" evidence="2">
    <location>
        <begin position="143"/>
        <end position="161"/>
    </location>
</feature>
<feature type="compositionally biased region" description="Polar residues" evidence="2">
    <location>
        <begin position="719"/>
        <end position="728"/>
    </location>
</feature>
<dbReference type="RefSeq" id="XP_067927496.1">
    <property type="nucleotide sequence ID" value="XM_068060528.1"/>
</dbReference>
<keyword evidence="4" id="KW-1185">Reference proteome</keyword>
<evidence type="ECO:0000256" key="1">
    <source>
        <dbReference type="SAM" id="Coils"/>
    </source>
</evidence>
<evidence type="ECO:0000313" key="3">
    <source>
        <dbReference type="EMBL" id="PHJ25850.1"/>
    </source>
</evidence>
<evidence type="ECO:0000256" key="2">
    <source>
        <dbReference type="SAM" id="MobiDB-lite"/>
    </source>
</evidence>
<feature type="non-terminal residue" evidence="3">
    <location>
        <position position="851"/>
    </location>
</feature>
<feature type="region of interest" description="Disordered" evidence="2">
    <location>
        <begin position="828"/>
        <end position="851"/>
    </location>
</feature>
<dbReference type="OrthoDB" id="333718at2759"/>
<dbReference type="VEuPathDB" id="ToxoDB:CSUI_000294"/>
<protein>
    <submittedName>
        <fullName evidence="3">Uncharacterized protein</fullName>
    </submittedName>
</protein>
<sequence length="851" mass="94294">MASSDDPSEGSRGDPAFPGVPTGQAVITAVAVPAISSGGFHSPAEGESLSSPPGDCRTAEDEASKSVNDPPTVPPHPASFLGSAQAEARSTPPSPSLDFPDDRLSERNALLHQNAQLRVLLKQQAAQLERLQRQEAAPIVVPPGAAGMQSARGSRAAADGGEVQQRGGQPGEKSAEGEGAASALHPQGKADAADTLRREVLQLQSRYDRLVLENQRLVEALTKQKVERLSAERQSLAAAAAASAAEGRQRLQQQRLEAATAAQEQFRQQLVLLRQEQQKQLHDTSEAARIAATTKAALQTKLQQAEEELELHKQRVSDVEQLLRQQQRDAALQQGKQQQDLVAAQEALVLKEELLGLKTQQITRQEKCIEALERAAAQRQRDNERLTELVEERDKQIRELEERRHKLEQERKELTATAVAEGVPPSGASGDAGDGLPAIPPRLSREEAFELLKQRIGQPQATSTQVAEFFSTDKTIDLIIELDTQTFECLSMKARLMQRSAEASSWKATSLQLQAQQKDYRQKLAQVEQHRDQLARRLQHLLLAHRRQEDICFNLQSQVRRKGMESRRYMQRNGELVHELAVAAWELHRARSDGSSERTGSKGVAEKGLLLACTSAYRSLKNSTEACEGFGSKGQIALMSHAQLVEHNNSLRLRLLQLSDTKEEAKRIEEEERGARLRELDEELSALQTQLQEVQAERKELAETVQQQLAQKHEMQQRIQELESQLKSSLGLPRQRSGGENADKEEEEDAAQASRNRLRISNLTEQLQEVTAVLAVEQRRNKTQDEELRTTKEELATQRATSGFFKSECTRLQGQLAQLQLLHQQTASRAAAAEERCRSLSTAQDEARGAL</sequence>
<dbReference type="EMBL" id="MIGC01000122">
    <property type="protein sequence ID" value="PHJ25850.1"/>
    <property type="molecule type" value="Genomic_DNA"/>
</dbReference>
<dbReference type="GeneID" id="94423739"/>
<evidence type="ECO:0000313" key="4">
    <source>
        <dbReference type="Proteomes" id="UP000221165"/>
    </source>
</evidence>
<keyword evidence="1" id="KW-0175">Coiled coil</keyword>
<reference evidence="3 4" key="1">
    <citation type="journal article" date="2017" name="Int. J. Parasitol.">
        <title>The genome of the protozoan parasite Cystoisospora suis and a reverse vaccinology approach to identify vaccine candidates.</title>
        <authorList>
            <person name="Palmieri N."/>
            <person name="Shrestha A."/>
            <person name="Ruttkowski B."/>
            <person name="Beck T."/>
            <person name="Vogl C."/>
            <person name="Tomley F."/>
            <person name="Blake D.P."/>
            <person name="Joachim A."/>
        </authorList>
    </citation>
    <scope>NUCLEOTIDE SEQUENCE [LARGE SCALE GENOMIC DNA]</scope>
    <source>
        <strain evidence="3 4">Wien I</strain>
    </source>
</reference>
<feature type="region of interest" description="Disordered" evidence="2">
    <location>
        <begin position="1"/>
        <end position="22"/>
    </location>
</feature>
<feature type="region of interest" description="Disordered" evidence="2">
    <location>
        <begin position="719"/>
        <end position="757"/>
    </location>
</feature>
<feature type="region of interest" description="Disordered" evidence="2">
    <location>
        <begin position="36"/>
        <end position="105"/>
    </location>
</feature>
<comment type="caution">
    <text evidence="3">The sequence shown here is derived from an EMBL/GenBank/DDBJ whole genome shotgun (WGS) entry which is preliminary data.</text>
</comment>
<dbReference type="AlphaFoldDB" id="A0A2C6L1J9"/>
<feature type="coiled-coil region" evidence="1">
    <location>
        <begin position="369"/>
        <end position="417"/>
    </location>
</feature>
<gene>
    <name evidence="3" type="ORF">CSUI_000294</name>
</gene>
<accession>A0A2C6L1J9</accession>
<feature type="region of interest" description="Disordered" evidence="2">
    <location>
        <begin position="143"/>
        <end position="190"/>
    </location>
</feature>
<feature type="coiled-coil region" evidence="1">
    <location>
        <begin position="256"/>
        <end position="329"/>
    </location>
</feature>
<name>A0A2C6L1J9_9APIC</name>
<dbReference type="Proteomes" id="UP000221165">
    <property type="component" value="Unassembled WGS sequence"/>
</dbReference>
<feature type="coiled-coil region" evidence="1">
    <location>
        <begin position="510"/>
        <end position="544"/>
    </location>
</feature>